<dbReference type="EMBL" id="KQ964546">
    <property type="protein sequence ID" value="KXN69150.1"/>
    <property type="molecule type" value="Genomic_DNA"/>
</dbReference>
<evidence type="ECO:0000259" key="7">
    <source>
        <dbReference type="Pfam" id="PF00326"/>
    </source>
</evidence>
<dbReference type="PANTHER" id="PTHR42776">
    <property type="entry name" value="SERINE PEPTIDASE S9 FAMILY MEMBER"/>
    <property type="match status" value="1"/>
</dbReference>
<feature type="signal peptide" evidence="6">
    <location>
        <begin position="1"/>
        <end position="17"/>
    </location>
</feature>
<dbReference type="STRING" id="796925.A0A137P278"/>
<keyword evidence="4 8" id="KW-0378">Hydrolase</keyword>
<accession>A0A137P278</accession>
<dbReference type="AlphaFoldDB" id="A0A137P278"/>
<dbReference type="InterPro" id="IPR029058">
    <property type="entry name" value="AB_hydrolase_fold"/>
</dbReference>
<dbReference type="GO" id="GO:0004252">
    <property type="term" value="F:serine-type endopeptidase activity"/>
    <property type="evidence" value="ECO:0007669"/>
    <property type="project" value="TreeGrafter"/>
</dbReference>
<dbReference type="Gene3D" id="3.40.50.1820">
    <property type="entry name" value="alpha/beta hydrolase"/>
    <property type="match status" value="1"/>
</dbReference>
<keyword evidence="3 6" id="KW-0732">Signal</keyword>
<organism evidence="8 9">
    <name type="scientific">Conidiobolus coronatus (strain ATCC 28846 / CBS 209.66 / NRRL 28638)</name>
    <name type="common">Delacroixia coronata</name>
    <dbReference type="NCBI Taxonomy" id="796925"/>
    <lineage>
        <taxon>Eukaryota</taxon>
        <taxon>Fungi</taxon>
        <taxon>Fungi incertae sedis</taxon>
        <taxon>Zoopagomycota</taxon>
        <taxon>Entomophthoromycotina</taxon>
        <taxon>Entomophthoromycetes</taxon>
        <taxon>Entomophthorales</taxon>
        <taxon>Ancylistaceae</taxon>
        <taxon>Conidiobolus</taxon>
    </lineage>
</organism>
<dbReference type="Gene3D" id="2.120.10.30">
    <property type="entry name" value="TolB, C-terminal domain"/>
    <property type="match status" value="1"/>
</dbReference>
<dbReference type="SUPFAM" id="SSF82171">
    <property type="entry name" value="DPP6 N-terminal domain-like"/>
    <property type="match status" value="1"/>
</dbReference>
<dbReference type="Proteomes" id="UP000070444">
    <property type="component" value="Unassembled WGS sequence"/>
</dbReference>
<evidence type="ECO:0000256" key="3">
    <source>
        <dbReference type="ARBA" id="ARBA00022729"/>
    </source>
</evidence>
<proteinExistence type="inferred from homology"/>
<evidence type="ECO:0000313" key="9">
    <source>
        <dbReference type="Proteomes" id="UP000070444"/>
    </source>
</evidence>
<evidence type="ECO:0000256" key="6">
    <source>
        <dbReference type="SAM" id="SignalP"/>
    </source>
</evidence>
<dbReference type="Pfam" id="PF00326">
    <property type="entry name" value="Peptidase_S9"/>
    <property type="match status" value="1"/>
</dbReference>
<feature type="domain" description="Peptidase S9 prolyl oligopeptidase catalytic" evidence="7">
    <location>
        <begin position="460"/>
        <end position="668"/>
    </location>
</feature>
<dbReference type="PANTHER" id="PTHR42776:SF13">
    <property type="entry name" value="DIPEPTIDYL-PEPTIDASE 5"/>
    <property type="match status" value="1"/>
</dbReference>
<dbReference type="SUPFAM" id="SSF53474">
    <property type="entry name" value="alpha/beta-Hydrolases"/>
    <property type="match status" value="1"/>
</dbReference>
<sequence length="675" mass="76174">MQFNLAYVSLLVGLIQGQNTPVTPLTIAQLPRFSNLAFSPSGDKVLYSSSTYNATTDKKTRAYGVLDTKSGAKKEIKVPDFGEVVFIDENTIGYVSPVTKENKIPQFFKYDLTKGDGAKGTQLTNFTYPAINNIHYQNGLFTFTTDYDTKPKKEGFDSALAYDSLYVRHWDTWADGVNQHIHAVSVDEKKLVNSATNLFKGVESASTPVLPFGDSGDYTISPDNKEVAFISRPATANAAWKTTIDLYIVPTDGSSVAKKISKPGSGAISGLTYSPDGKTLAWLEIYEDNNESGRNHIILYDRASGEKKAVYDKWELSAQSIAFAPNGKSIYVTADHYGQHKLYSITLGDEKLTEITKEKQTSIVKVYEDKVLVTQAAATHPSELFSVDLKEKKVTPVSDYVTEKLKPYYLAKPEEFWFKGDNGERVQGFIYKPIGFQEGKKYPLAFWVHGGPESAFNNNWSTRWNYQVPPGNGYVLAYINFHGSPGYGQKFTESILKNWGGSPFIDNIKAFEYISSKYDFIDCERACAWGASYGGFMMNWFNGHTDKFKCLINHDGMFDAKHAYYTTDELFFNENEFGGVPFKNPEFYDKWNPANFVTKWKTPTLVIHGGKDYRLVDGEGIATFTALQRQGIPSKFVYFPEENHWVLNTANYLRWQHEQLSWSANWTKTEYKRAD</sequence>
<evidence type="ECO:0000256" key="4">
    <source>
        <dbReference type="ARBA" id="ARBA00022801"/>
    </source>
</evidence>
<dbReference type="FunFam" id="3.40.50.1820:FF:000028">
    <property type="entry name" value="S9 family peptidase"/>
    <property type="match status" value="1"/>
</dbReference>
<dbReference type="OMA" id="EFGFNFK"/>
<dbReference type="OrthoDB" id="416344at2759"/>
<dbReference type="GO" id="GO:0006508">
    <property type="term" value="P:proteolysis"/>
    <property type="evidence" value="ECO:0007669"/>
    <property type="project" value="UniProtKB-KW"/>
</dbReference>
<comment type="similarity">
    <text evidence="1">Belongs to the peptidase S9C family.</text>
</comment>
<dbReference type="InterPro" id="IPR011042">
    <property type="entry name" value="6-blade_b-propeller_TolB-like"/>
</dbReference>
<protein>
    <recommendedName>
        <fullName evidence="5">Dipeptidyl-peptidase V</fullName>
    </recommendedName>
</protein>
<keyword evidence="2" id="KW-0645">Protease</keyword>
<evidence type="ECO:0000256" key="2">
    <source>
        <dbReference type="ARBA" id="ARBA00022670"/>
    </source>
</evidence>
<keyword evidence="9" id="KW-1185">Reference proteome</keyword>
<gene>
    <name evidence="8" type="ORF">CONCODRAFT_59653</name>
</gene>
<dbReference type="InterPro" id="IPR001375">
    <property type="entry name" value="Peptidase_S9_cat"/>
</dbReference>
<name>A0A137P278_CONC2</name>
<evidence type="ECO:0000256" key="1">
    <source>
        <dbReference type="ARBA" id="ARBA00010040"/>
    </source>
</evidence>
<feature type="chain" id="PRO_5007294390" description="Dipeptidyl-peptidase V" evidence="6">
    <location>
        <begin position="18"/>
        <end position="675"/>
    </location>
</feature>
<evidence type="ECO:0000256" key="5">
    <source>
        <dbReference type="ARBA" id="ARBA00032829"/>
    </source>
</evidence>
<evidence type="ECO:0000313" key="8">
    <source>
        <dbReference type="EMBL" id="KXN69150.1"/>
    </source>
</evidence>
<reference evidence="8 9" key="1">
    <citation type="journal article" date="2015" name="Genome Biol. Evol.">
        <title>Phylogenomic analyses indicate that early fungi evolved digesting cell walls of algal ancestors of land plants.</title>
        <authorList>
            <person name="Chang Y."/>
            <person name="Wang S."/>
            <person name="Sekimoto S."/>
            <person name="Aerts A.L."/>
            <person name="Choi C."/>
            <person name="Clum A."/>
            <person name="LaButti K.M."/>
            <person name="Lindquist E.A."/>
            <person name="Yee Ngan C."/>
            <person name="Ohm R.A."/>
            <person name="Salamov A.A."/>
            <person name="Grigoriev I.V."/>
            <person name="Spatafora J.W."/>
            <person name="Berbee M.L."/>
        </authorList>
    </citation>
    <scope>NUCLEOTIDE SEQUENCE [LARGE SCALE GENOMIC DNA]</scope>
    <source>
        <strain evidence="8 9">NRRL 28638</strain>
    </source>
</reference>